<dbReference type="PANTHER" id="PTHR33279:SF6">
    <property type="entry name" value="SULFUR CARRIER PROTEIN YEDF-RELATED"/>
    <property type="match status" value="1"/>
</dbReference>
<dbReference type="EMBL" id="CP026604">
    <property type="protein sequence ID" value="AWB65190.1"/>
    <property type="molecule type" value="Genomic_DNA"/>
</dbReference>
<protein>
    <submittedName>
        <fullName evidence="3">Response regulator SirA</fullName>
    </submittedName>
</protein>
<name>A0A2S0VM44_9ALTE</name>
<evidence type="ECO:0000313" key="3">
    <source>
        <dbReference type="EMBL" id="AWB65190.1"/>
    </source>
</evidence>
<organism evidence="3 4">
    <name type="scientific">Saccharobesus litoralis</name>
    <dbReference type="NCBI Taxonomy" id="2172099"/>
    <lineage>
        <taxon>Bacteria</taxon>
        <taxon>Pseudomonadati</taxon>
        <taxon>Pseudomonadota</taxon>
        <taxon>Gammaproteobacteria</taxon>
        <taxon>Alteromonadales</taxon>
        <taxon>Alteromonadaceae</taxon>
        <taxon>Saccharobesus</taxon>
    </lineage>
</organism>
<feature type="domain" description="UPF0033" evidence="2">
    <location>
        <begin position="5"/>
        <end position="29"/>
    </location>
</feature>
<dbReference type="PANTHER" id="PTHR33279">
    <property type="entry name" value="SULFUR CARRIER PROTEIN YEDF-RELATED"/>
    <property type="match status" value="1"/>
</dbReference>
<dbReference type="SUPFAM" id="SSF64307">
    <property type="entry name" value="SirA-like"/>
    <property type="match status" value="1"/>
</dbReference>
<dbReference type="Gene3D" id="3.30.110.40">
    <property type="entry name" value="TusA-like domain"/>
    <property type="match status" value="1"/>
</dbReference>
<accession>A0A2S0VM44</accession>
<dbReference type="InterPro" id="IPR001455">
    <property type="entry name" value="TusA-like"/>
</dbReference>
<gene>
    <name evidence="3" type="ORF">C2869_01445</name>
</gene>
<reference evidence="3 4" key="1">
    <citation type="submission" date="2018-01" db="EMBL/GenBank/DDBJ databases">
        <title>Genome sequence of a Cantenovulum-like bacteria.</title>
        <authorList>
            <person name="Tan W.R."/>
            <person name="Lau N.-S."/>
            <person name="Go F."/>
            <person name="Amirul A.-A.A."/>
        </authorList>
    </citation>
    <scope>NUCLEOTIDE SEQUENCE [LARGE SCALE GENOMIC DNA]</scope>
    <source>
        <strain evidence="3 4">CCB-QB4</strain>
    </source>
</reference>
<proteinExistence type="inferred from homology"/>
<sequence>MSHKIDARGLKCPMPLLKLKLAVKKCQSGDNISLLVSDPASSIDVRRWANKMGYIVDTVKIDQTQTQIFVQI</sequence>
<evidence type="ECO:0000256" key="1">
    <source>
        <dbReference type="ARBA" id="ARBA00008984"/>
    </source>
</evidence>
<dbReference type="RefSeq" id="WP_108601267.1">
    <property type="nucleotide sequence ID" value="NZ_CP026604.1"/>
</dbReference>
<evidence type="ECO:0000313" key="4">
    <source>
        <dbReference type="Proteomes" id="UP000244441"/>
    </source>
</evidence>
<dbReference type="PROSITE" id="PS01148">
    <property type="entry name" value="UPF0033"/>
    <property type="match status" value="1"/>
</dbReference>
<dbReference type="KEGG" id="cate:C2869_01445"/>
<keyword evidence="4" id="KW-1185">Reference proteome</keyword>
<dbReference type="Proteomes" id="UP000244441">
    <property type="component" value="Chromosome"/>
</dbReference>
<dbReference type="CDD" id="cd00291">
    <property type="entry name" value="SirA_YedF_YeeD"/>
    <property type="match status" value="1"/>
</dbReference>
<dbReference type="OrthoDB" id="9797352at2"/>
<evidence type="ECO:0000259" key="2">
    <source>
        <dbReference type="PROSITE" id="PS01148"/>
    </source>
</evidence>
<dbReference type="Pfam" id="PF01206">
    <property type="entry name" value="TusA"/>
    <property type="match status" value="1"/>
</dbReference>
<dbReference type="AlphaFoldDB" id="A0A2S0VM44"/>
<comment type="similarity">
    <text evidence="1">Belongs to the sulfur carrier protein TusA family.</text>
</comment>
<dbReference type="InterPro" id="IPR036868">
    <property type="entry name" value="TusA-like_sf"/>
</dbReference>